<dbReference type="EMBL" id="LR134182">
    <property type="protein sequence ID" value="VEB42517.1"/>
    <property type="molecule type" value="Genomic_DNA"/>
</dbReference>
<sequence>MIYGIGTDLVEIARMEAWCRRWGEKAGGGC</sequence>
<evidence type="ECO:0000313" key="1">
    <source>
        <dbReference type="EMBL" id="VEB42517.1"/>
    </source>
</evidence>
<protein>
    <recommendedName>
        <fullName evidence="3">Holo-[acyl-carrier-protein] synthase</fullName>
    </recommendedName>
</protein>
<dbReference type="Proteomes" id="UP000275777">
    <property type="component" value="Chromosome"/>
</dbReference>
<evidence type="ECO:0008006" key="3">
    <source>
        <dbReference type="Google" id="ProtNLM"/>
    </source>
</evidence>
<accession>A0A447TCH4</accession>
<name>A0A447TCH4_CHRVL</name>
<gene>
    <name evidence="1" type="ORF">NCTC9695_02967</name>
</gene>
<reference evidence="1 2" key="1">
    <citation type="submission" date="2018-12" db="EMBL/GenBank/DDBJ databases">
        <authorList>
            <consortium name="Pathogen Informatics"/>
        </authorList>
    </citation>
    <scope>NUCLEOTIDE SEQUENCE [LARGE SCALE GENOMIC DNA]</scope>
    <source>
        <strain evidence="1 2">NCTC9695</strain>
    </source>
</reference>
<proteinExistence type="predicted"/>
<dbReference type="AlphaFoldDB" id="A0A447TCH4"/>
<organism evidence="1 2">
    <name type="scientific">Chromobacterium violaceum</name>
    <dbReference type="NCBI Taxonomy" id="536"/>
    <lineage>
        <taxon>Bacteria</taxon>
        <taxon>Pseudomonadati</taxon>
        <taxon>Pseudomonadota</taxon>
        <taxon>Betaproteobacteria</taxon>
        <taxon>Neisseriales</taxon>
        <taxon>Chromobacteriaceae</taxon>
        <taxon>Chromobacterium</taxon>
    </lineage>
</organism>
<evidence type="ECO:0000313" key="2">
    <source>
        <dbReference type="Proteomes" id="UP000275777"/>
    </source>
</evidence>